<evidence type="ECO:0000313" key="10">
    <source>
        <dbReference type="Proteomes" id="UP000230495"/>
    </source>
</evidence>
<comment type="catalytic activity">
    <reaction evidence="6 7">
        <text>NAD(+) + (deoxyribonucleotide)n-3'-hydroxyl + 5'-phospho-(deoxyribonucleotide)m = (deoxyribonucleotide)n+m + AMP + beta-nicotinamide D-nucleotide.</text>
        <dbReference type="EC" id="6.5.1.2"/>
    </reaction>
</comment>
<dbReference type="Gene3D" id="2.40.50.140">
    <property type="entry name" value="Nucleic acid-binding proteins"/>
    <property type="match status" value="1"/>
</dbReference>
<dbReference type="PROSITE" id="PS01055">
    <property type="entry name" value="DNA_LIGASE_N1"/>
    <property type="match status" value="1"/>
</dbReference>
<name>A0A2J0PHP4_9ENTR</name>
<dbReference type="InterPro" id="IPR004150">
    <property type="entry name" value="NAD_DNA_ligase_OB"/>
</dbReference>
<dbReference type="PANTHER" id="PTHR47810">
    <property type="entry name" value="DNA LIGASE"/>
    <property type="match status" value="1"/>
</dbReference>
<evidence type="ECO:0000256" key="3">
    <source>
        <dbReference type="ARBA" id="ARBA00022763"/>
    </source>
</evidence>
<keyword evidence="2 7" id="KW-0235">DNA replication</keyword>
<dbReference type="GO" id="GO:0003911">
    <property type="term" value="F:DNA ligase (NAD+) activity"/>
    <property type="evidence" value="ECO:0007669"/>
    <property type="project" value="UniProtKB-UniRule"/>
</dbReference>
<keyword evidence="4 7" id="KW-0520">NAD</keyword>
<keyword evidence="5 7" id="KW-0234">DNA repair</keyword>
<gene>
    <name evidence="7" type="primary">ligB</name>
    <name evidence="9" type="ORF">B9Q37_15260</name>
</gene>
<dbReference type="InterPro" id="IPR010994">
    <property type="entry name" value="RuvA_2-like"/>
</dbReference>
<evidence type="ECO:0000256" key="2">
    <source>
        <dbReference type="ARBA" id="ARBA00022705"/>
    </source>
</evidence>
<comment type="caution">
    <text evidence="9">The sequence shown here is derived from an EMBL/GenBank/DDBJ whole genome shotgun (WGS) entry which is preliminary data.</text>
</comment>
<evidence type="ECO:0000256" key="1">
    <source>
        <dbReference type="ARBA" id="ARBA00022598"/>
    </source>
</evidence>
<dbReference type="Gene3D" id="1.10.150.20">
    <property type="entry name" value="5' to 3' exonuclease, C-terminal subdomain"/>
    <property type="match status" value="1"/>
</dbReference>
<accession>A0A2J0PHP4</accession>
<dbReference type="AlphaFoldDB" id="A0A2J0PHP4"/>
<dbReference type="PROSITE" id="PS01056">
    <property type="entry name" value="DNA_LIGASE_N2"/>
    <property type="match status" value="1"/>
</dbReference>
<reference evidence="9 10" key="1">
    <citation type="journal article" date="2017" name="J. Antimicrob. Chemother.">
        <title>Characterization of the population structure, drug resistance mechanisms and plasmids of the community-associated Enterobacter cloacae complex in China.</title>
        <authorList>
            <person name="Zhou K."/>
            <person name="Yu W."/>
            <person name="Cao X."/>
            <person name="Shen P."/>
            <person name="Lu H."/>
            <person name="Luo Q."/>
            <person name="Rossen J.W.A."/>
            <person name="Xiao Y."/>
        </authorList>
    </citation>
    <scope>NUCLEOTIDE SEQUENCE [LARGE SCALE GENOMIC DNA]</scope>
    <source>
        <strain evidence="9">ECC1097</strain>
    </source>
</reference>
<dbReference type="SUPFAM" id="SSF47781">
    <property type="entry name" value="RuvA domain 2-like"/>
    <property type="match status" value="1"/>
</dbReference>
<dbReference type="GO" id="GO:0006260">
    <property type="term" value="P:DNA replication"/>
    <property type="evidence" value="ECO:0007669"/>
    <property type="project" value="UniProtKB-KW"/>
</dbReference>
<dbReference type="Pfam" id="PF03120">
    <property type="entry name" value="OB_DNA_ligase"/>
    <property type="match status" value="1"/>
</dbReference>
<dbReference type="Gene3D" id="3.30.470.30">
    <property type="entry name" value="DNA ligase/mRNA capping enzyme"/>
    <property type="match status" value="1"/>
</dbReference>
<proteinExistence type="inferred from homology"/>
<dbReference type="SUPFAM" id="SSF50249">
    <property type="entry name" value="Nucleic acid-binding proteins"/>
    <property type="match status" value="1"/>
</dbReference>
<dbReference type="InterPro" id="IPR013840">
    <property type="entry name" value="DNAligase_N"/>
</dbReference>
<dbReference type="InterPro" id="IPR018239">
    <property type="entry name" value="DNA_ligase_AS"/>
</dbReference>
<comment type="function">
    <text evidence="7">Catalyzes the formation of phosphodiester linkages between 5'-phosphoryl and 3'-hydroxyl groups in double-stranded DNA using NAD as a coenzyme and as the energy source for the reaction.</text>
</comment>
<dbReference type="OrthoDB" id="9759736at2"/>
<dbReference type="EMBL" id="NEEU01000012">
    <property type="protein sequence ID" value="PJD72742.1"/>
    <property type="molecule type" value="Genomic_DNA"/>
</dbReference>
<dbReference type="Proteomes" id="UP000230495">
    <property type="component" value="Unassembled WGS sequence"/>
</dbReference>
<dbReference type="Gene3D" id="1.10.287.610">
    <property type="entry name" value="Helix hairpin bin"/>
    <property type="match status" value="1"/>
</dbReference>
<dbReference type="InterPro" id="IPR012340">
    <property type="entry name" value="NA-bd_OB-fold"/>
</dbReference>
<dbReference type="RefSeq" id="WP_023336543.1">
    <property type="nucleotide sequence ID" value="NC_018405.1"/>
</dbReference>
<dbReference type="GO" id="GO:0006281">
    <property type="term" value="P:DNA repair"/>
    <property type="evidence" value="ECO:0007669"/>
    <property type="project" value="UniProtKB-KW"/>
</dbReference>
<feature type="active site" description="N6-AMP-lysine intermediate" evidence="7">
    <location>
        <position position="122"/>
    </location>
</feature>
<evidence type="ECO:0000256" key="5">
    <source>
        <dbReference type="ARBA" id="ARBA00023204"/>
    </source>
</evidence>
<dbReference type="InterPro" id="IPR033136">
    <property type="entry name" value="DNA_ligase_CS"/>
</dbReference>
<keyword evidence="1 7" id="KW-0436">Ligase</keyword>
<dbReference type="SMART" id="SM00532">
    <property type="entry name" value="LIGANc"/>
    <property type="match status" value="1"/>
</dbReference>
<dbReference type="InterPro" id="IPR050326">
    <property type="entry name" value="NAD_dep_DNA_ligaseB"/>
</dbReference>
<dbReference type="NCBIfam" id="NF005987">
    <property type="entry name" value="PRK08097.1"/>
    <property type="match status" value="1"/>
</dbReference>
<dbReference type="Pfam" id="PF01653">
    <property type="entry name" value="DNA_ligase_aden"/>
    <property type="match status" value="1"/>
</dbReference>
<keyword evidence="3 7" id="KW-0227">DNA damage</keyword>
<dbReference type="InterPro" id="IPR020923">
    <property type="entry name" value="DNA_ligase_B"/>
</dbReference>
<dbReference type="InterPro" id="IPR013839">
    <property type="entry name" value="DNAligase_adenylation"/>
</dbReference>
<dbReference type="EC" id="6.5.1.2" evidence="7"/>
<evidence type="ECO:0000259" key="8">
    <source>
        <dbReference type="SMART" id="SM00532"/>
    </source>
</evidence>
<organism evidence="9">
    <name type="scientific">Enterobacter kobei</name>
    <dbReference type="NCBI Taxonomy" id="208224"/>
    <lineage>
        <taxon>Bacteria</taxon>
        <taxon>Pseudomonadati</taxon>
        <taxon>Pseudomonadota</taxon>
        <taxon>Gammaproteobacteria</taxon>
        <taxon>Enterobacterales</taxon>
        <taxon>Enterobacteriaceae</taxon>
        <taxon>Enterobacter</taxon>
        <taxon>Enterobacter cloacae complex</taxon>
    </lineage>
</organism>
<dbReference type="SUPFAM" id="SSF56091">
    <property type="entry name" value="DNA ligase/mRNA capping enzyme, catalytic domain"/>
    <property type="match status" value="1"/>
</dbReference>
<dbReference type="PANTHER" id="PTHR47810:SF1">
    <property type="entry name" value="DNA LIGASE B"/>
    <property type="match status" value="1"/>
</dbReference>
<evidence type="ECO:0000256" key="7">
    <source>
        <dbReference type="HAMAP-Rule" id="MF_01587"/>
    </source>
</evidence>
<evidence type="ECO:0000256" key="4">
    <source>
        <dbReference type="ARBA" id="ARBA00023027"/>
    </source>
</evidence>
<protein>
    <recommendedName>
        <fullName evidence="7">DNA ligase B</fullName>
        <ecNumber evidence="7">6.5.1.2</ecNumber>
    </recommendedName>
    <alternativeName>
        <fullName evidence="7">Polydeoxyribonucleotide synthase [NAD(+)] B</fullName>
    </alternativeName>
</protein>
<dbReference type="FunFam" id="2.40.50.140:FF:000139">
    <property type="entry name" value="DNA ligase B"/>
    <property type="match status" value="1"/>
</dbReference>
<dbReference type="HAMAP" id="MF_01587">
    <property type="entry name" value="DNA_ligase_B"/>
    <property type="match status" value="1"/>
</dbReference>
<evidence type="ECO:0000313" key="9">
    <source>
        <dbReference type="EMBL" id="PJD72742.1"/>
    </source>
</evidence>
<evidence type="ECO:0000256" key="6">
    <source>
        <dbReference type="ARBA" id="ARBA00034005"/>
    </source>
</evidence>
<sequence length="556" mass="62392">MWRWISGLMLLWCGYGAAVCPVWSQAKAGKEIASLSAQIKRWDEAYWKQGVSEVNDEVYDQLNGRLAQWQRCFGHDLSENTLPALTGSVKHPVAHTGVHKAASKEALGQWMRGQKNLWMQPKVDGVAVTLVYRNGKLTQAISRGNGLKGEDWTARVRLIPSVPKEVSGALANSVLQGELFWMRENHIQRQMGGMNARAKVAGAMMRQNDGALLNQTGIFIWAWPDGPKEMKSMLSALSGAGFSMTASYTLPTRTVDEVEKQRLAWQNTALPFATDGIVVRSAESPSGERWLPGEGNWVMAWKYPPVAQVAEVRDIHFSVGRTGKISVVAALEPVQLDDKQVQRVSLGSVGRWQRLDIAPGDQIQVSLAGQGIPRFDKVIWRGTDRQKPEPPASRFHSLSCFYASPECMEQFFARLTWLSSKQVFNIEGLGESGWRTLWQAHHFEHLFSWLLLTQAQLQSTPGFSPARGLALWHRFNLVREQPFIHWMMALGAPLPQASLKALGDMSWQQMRERSAKAWQALPGTGEERARQIVSWINAPEIDVLVRWLARQHINGF</sequence>
<comment type="similarity">
    <text evidence="7">Belongs to the NAD-dependent DNA ligase family. LigB subfamily.</text>
</comment>
<feature type="domain" description="NAD-dependent DNA ligase N-terminal" evidence="8">
    <location>
        <begin position="27"/>
        <end position="423"/>
    </location>
</feature>